<evidence type="ECO:0000313" key="1">
    <source>
        <dbReference type="EMBL" id="CDZ82710.1"/>
    </source>
</evidence>
<proteinExistence type="predicted"/>
<accession>A0A078L7K6</accession>
<protein>
    <submittedName>
        <fullName evidence="1">Uncharacterized protein</fullName>
    </submittedName>
</protein>
<name>A0A078L7K6_CITKO</name>
<organism evidence="1">
    <name type="scientific">Citrobacter koseri</name>
    <name type="common">Citrobacter diversus</name>
    <dbReference type="NCBI Taxonomy" id="545"/>
    <lineage>
        <taxon>Bacteria</taxon>
        <taxon>Pseudomonadati</taxon>
        <taxon>Pseudomonadota</taxon>
        <taxon>Gammaproteobacteria</taxon>
        <taxon>Enterobacterales</taxon>
        <taxon>Enterobacteriaceae</taxon>
        <taxon>Citrobacter</taxon>
    </lineage>
</organism>
<dbReference type="AlphaFoldDB" id="A0A078L7K6"/>
<reference evidence="1" key="1">
    <citation type="submission" date="2014-06" db="EMBL/GenBank/DDBJ databases">
        <authorList>
            <person name="Urmite Genomes Urmite Genomes"/>
        </authorList>
    </citation>
    <scope>NUCLEOTIDE SEQUENCE</scope>
</reference>
<dbReference type="PATRIC" id="fig|545.12.peg.795"/>
<gene>
    <name evidence="1" type="ORF">BN1086_00796</name>
</gene>
<dbReference type="EMBL" id="LK931336">
    <property type="protein sequence ID" value="CDZ82710.1"/>
    <property type="molecule type" value="Genomic_DNA"/>
</dbReference>
<sequence length="78" mass="8797">MGEMVDLDDELVRSVVTVDDGRDYTDRIIWKMCSRRNMRNGVSTPLPPAPQVAAVRVEAKKKPRKRGYRVVQKAIGAV</sequence>